<name>A0A8T4C6B9_9ARCH</name>
<evidence type="ECO:0000256" key="8">
    <source>
        <dbReference type="ARBA" id="ARBA00034617"/>
    </source>
</evidence>
<dbReference type="InterPro" id="IPR002789">
    <property type="entry name" value="HerA_central"/>
</dbReference>
<comment type="caution">
    <text evidence="13">The sequence shown here is derived from an EMBL/GenBank/DDBJ whole genome shotgun (WGS) entry which is preliminary data.</text>
</comment>
<evidence type="ECO:0000256" key="9">
    <source>
        <dbReference type="ARBA" id="ARBA00048954"/>
    </source>
</evidence>
<dbReference type="InterPro" id="IPR008571">
    <property type="entry name" value="HerA-like"/>
</dbReference>
<gene>
    <name evidence="13" type="ORF">FJY86_00100</name>
</gene>
<dbReference type="InterPro" id="IPR036390">
    <property type="entry name" value="WH_DNA-bd_sf"/>
</dbReference>
<proteinExistence type="inferred from homology"/>
<feature type="compositionally biased region" description="Basic and acidic residues" evidence="11">
    <location>
        <begin position="84"/>
        <end position="93"/>
    </location>
</feature>
<dbReference type="GO" id="GO:0043138">
    <property type="term" value="F:3'-5' DNA helicase activity"/>
    <property type="evidence" value="ECO:0007669"/>
    <property type="project" value="UniProtKB-EC"/>
</dbReference>
<dbReference type="GO" id="GO:0003677">
    <property type="term" value="F:DNA binding"/>
    <property type="evidence" value="ECO:0007669"/>
    <property type="project" value="UniProtKB-KW"/>
</dbReference>
<comment type="catalytic activity">
    <reaction evidence="10">
        <text>ATP + H2O = ADP + phosphate + H(+)</text>
        <dbReference type="Rhea" id="RHEA:13065"/>
        <dbReference type="ChEBI" id="CHEBI:15377"/>
        <dbReference type="ChEBI" id="CHEBI:15378"/>
        <dbReference type="ChEBI" id="CHEBI:30616"/>
        <dbReference type="ChEBI" id="CHEBI:43474"/>
        <dbReference type="ChEBI" id="CHEBI:456216"/>
        <dbReference type="EC" id="5.6.2.4"/>
    </reaction>
</comment>
<comment type="similarity">
    <text evidence="1">Belongs to the HerA family.</text>
</comment>
<dbReference type="AlphaFoldDB" id="A0A8T4C6B9"/>
<dbReference type="SMART" id="SM00382">
    <property type="entry name" value="AAA"/>
    <property type="match status" value="1"/>
</dbReference>
<evidence type="ECO:0000313" key="13">
    <source>
        <dbReference type="EMBL" id="MBM3281734.1"/>
    </source>
</evidence>
<dbReference type="GO" id="GO:0005524">
    <property type="term" value="F:ATP binding"/>
    <property type="evidence" value="ECO:0007669"/>
    <property type="project" value="UniProtKB-KW"/>
</dbReference>
<dbReference type="Pfam" id="PF01935">
    <property type="entry name" value="DUF87"/>
    <property type="match status" value="1"/>
</dbReference>
<feature type="region of interest" description="Disordered" evidence="11">
    <location>
        <begin position="1"/>
        <end position="106"/>
    </location>
</feature>
<keyword evidence="2" id="KW-0547">Nucleotide-binding</keyword>
<keyword evidence="6" id="KW-0238">DNA-binding</keyword>
<dbReference type="SUPFAM" id="SSF46785">
    <property type="entry name" value="Winged helix' DNA-binding domain"/>
    <property type="match status" value="1"/>
</dbReference>
<evidence type="ECO:0000256" key="1">
    <source>
        <dbReference type="ARBA" id="ARBA00007816"/>
    </source>
</evidence>
<dbReference type="Gene3D" id="3.40.50.300">
    <property type="entry name" value="P-loop containing nucleotide triphosphate hydrolases"/>
    <property type="match status" value="2"/>
</dbReference>
<evidence type="ECO:0000256" key="7">
    <source>
        <dbReference type="ARBA" id="ARBA00023235"/>
    </source>
</evidence>
<feature type="compositionally biased region" description="Basic and acidic residues" evidence="11">
    <location>
        <begin position="1"/>
        <end position="29"/>
    </location>
</feature>
<keyword evidence="5 13" id="KW-0067">ATP-binding</keyword>
<dbReference type="Proteomes" id="UP000774699">
    <property type="component" value="Unassembled WGS sequence"/>
</dbReference>
<dbReference type="InterPro" id="IPR027417">
    <property type="entry name" value="P-loop_NTPase"/>
</dbReference>
<evidence type="ECO:0000256" key="2">
    <source>
        <dbReference type="ARBA" id="ARBA00022741"/>
    </source>
</evidence>
<accession>A0A8T4C6B9</accession>
<keyword evidence="3" id="KW-0378">Hydrolase</keyword>
<keyword evidence="4" id="KW-0347">Helicase</keyword>
<feature type="domain" description="AAA+ ATPase" evidence="12">
    <location>
        <begin position="230"/>
        <end position="554"/>
    </location>
</feature>
<dbReference type="EMBL" id="VGJJ01000001">
    <property type="protein sequence ID" value="MBM3281734.1"/>
    <property type="molecule type" value="Genomic_DNA"/>
</dbReference>
<dbReference type="SUPFAM" id="SSF52540">
    <property type="entry name" value="P-loop containing nucleoside triphosphate hydrolases"/>
    <property type="match status" value="1"/>
</dbReference>
<evidence type="ECO:0000256" key="3">
    <source>
        <dbReference type="ARBA" id="ARBA00022801"/>
    </source>
</evidence>
<comment type="catalytic activity">
    <reaction evidence="9">
        <text>ATP + H2O = ADP + phosphate + H(+)</text>
        <dbReference type="Rhea" id="RHEA:13065"/>
        <dbReference type="ChEBI" id="CHEBI:15377"/>
        <dbReference type="ChEBI" id="CHEBI:15378"/>
        <dbReference type="ChEBI" id="CHEBI:30616"/>
        <dbReference type="ChEBI" id="CHEBI:43474"/>
        <dbReference type="ChEBI" id="CHEBI:456216"/>
        <dbReference type="EC" id="5.6.2.3"/>
    </reaction>
</comment>
<dbReference type="Pfam" id="PF05872">
    <property type="entry name" value="HerA_C"/>
    <property type="match status" value="1"/>
</dbReference>
<dbReference type="GO" id="GO:0016787">
    <property type="term" value="F:hydrolase activity"/>
    <property type="evidence" value="ECO:0007669"/>
    <property type="project" value="UniProtKB-KW"/>
</dbReference>
<reference evidence="13" key="1">
    <citation type="submission" date="2019-03" db="EMBL/GenBank/DDBJ databases">
        <title>Lake Tanganyika Metagenome-Assembled Genomes (MAGs).</title>
        <authorList>
            <person name="Tran P."/>
        </authorList>
    </citation>
    <scope>NUCLEOTIDE SEQUENCE</scope>
    <source>
        <strain evidence="13">M_DeepCast_50m_m2_156</strain>
    </source>
</reference>
<sequence length="987" mass="110950">MSEEKKPRVHVEKGHQDPFDKIMQDVEREGDAEEKGEETPPNNDEEKRTNLDDDLSADTEENSRMIPLRKKKGRATSESEEEMETHSHEDTRASAHSSSVEEGEMPPMDEDDFLFEHGIQEEGIHSEGVSAKHTLVERPPIEPVEGVDEHAVSREQIKQNILLKTRGHALEEPASVLKLSLLEDEKKKAIFIGRKRSVMQKSGLDGALYVGKVQDDERYRAFKLYVDSLNPHVIFTCGSRGSGKSYLLGVLAEELALHNTNVGIVVVDPVGVFWSMRYPNKEEKEVKELPHYELMPQGLENMRVFIPEGMKSETPRSTYDALFSVPPSLLTSEDWCLTFGIERFSPTGLLLEKALKKLEKGYRSTGGETIKGKKDAYTLNELVACLENDTELNSKEKGYKTDSVRALVSRFEAAKGWGIFSDKGTPLSEISRAGQLTVIDTSFLDDTVTALVIGILARRLLAARKIQTRKEAANEPMEKSVESLMENEIPPTWLFIDEAHTLIPGGNVSTPATTAIVEYVKQGRRPGCSLVFATQQPSAIDTRVLSQLDIILSHKLIFDDDIKAVTKRTPTIIPMKYKHPHFLKTLPVGTALVGDRREETNRAFVLKIRPRMSQHEGRDAETGERKKSMSEKEARMLCVSLLMSKLEKEGMLDKETIEQVMGMLNQKYGQKMLLSSILDEMEARGARIDPKTEAVKSPNFVEVISKKEKDKHTQPLPEAELAAVQKVENLAKLVELPSINEDTDLSAFPVPYSREEIVQRFLKASKKTLLGIGKPAEQLKEVTLSYVPIWKVQYRQFTGKTSYVVRECFIDAEKGEFLHYLNNQFVTSNGLQALAGLSTNDQHVLRMIRMGGQTIANLQKKTGLDEKTVKRSLVKLRDRGMIRVLNENTLPTFVIAKDLDIPFSGGEKQLSSLQALKLVHVTNIAKSIPKYSEEQLHALLTNLWPNVVVNTVKEIYRPLFEGLLINTKTGEHRIVKMDGYTGTILNE</sequence>
<evidence type="ECO:0000256" key="4">
    <source>
        <dbReference type="ARBA" id="ARBA00022806"/>
    </source>
</evidence>
<evidence type="ECO:0000256" key="6">
    <source>
        <dbReference type="ARBA" id="ARBA00023125"/>
    </source>
</evidence>
<evidence type="ECO:0000256" key="5">
    <source>
        <dbReference type="ARBA" id="ARBA00022840"/>
    </source>
</evidence>
<dbReference type="PANTHER" id="PTHR42957">
    <property type="entry name" value="HELICASE MJ1565-RELATED"/>
    <property type="match status" value="1"/>
</dbReference>
<dbReference type="GO" id="GO:0043139">
    <property type="term" value="F:5'-3' DNA helicase activity"/>
    <property type="evidence" value="ECO:0007669"/>
    <property type="project" value="UniProtKB-EC"/>
</dbReference>
<organism evidence="13 14">
    <name type="scientific">Candidatus Iainarchaeum sp</name>
    <dbReference type="NCBI Taxonomy" id="3101447"/>
    <lineage>
        <taxon>Archaea</taxon>
        <taxon>Candidatus Iainarchaeota</taxon>
        <taxon>Candidatus Iainarchaeia</taxon>
        <taxon>Candidatus Iainarchaeales</taxon>
        <taxon>Candidatus Iainarchaeaceae</taxon>
        <taxon>Candidatus Iainarchaeum</taxon>
    </lineage>
</organism>
<dbReference type="InterPro" id="IPR033186">
    <property type="entry name" value="HerA_C"/>
</dbReference>
<keyword evidence="7" id="KW-0413">Isomerase</keyword>
<dbReference type="PANTHER" id="PTHR42957:SF1">
    <property type="entry name" value="HELICASE MJ1565-RELATED"/>
    <property type="match status" value="1"/>
</dbReference>
<evidence type="ECO:0000256" key="11">
    <source>
        <dbReference type="SAM" id="MobiDB-lite"/>
    </source>
</evidence>
<dbReference type="InterPro" id="IPR003593">
    <property type="entry name" value="AAA+_ATPase"/>
</dbReference>
<protein>
    <submittedName>
        <fullName evidence="13">ATP-binding protein</fullName>
    </submittedName>
</protein>
<comment type="catalytic activity">
    <reaction evidence="8">
        <text>Couples ATP hydrolysis with the unwinding of duplex DNA by translocating in the 3'-5' direction.</text>
        <dbReference type="EC" id="5.6.2.4"/>
    </reaction>
</comment>
<evidence type="ECO:0000313" key="14">
    <source>
        <dbReference type="Proteomes" id="UP000774699"/>
    </source>
</evidence>
<evidence type="ECO:0000259" key="12">
    <source>
        <dbReference type="SMART" id="SM00382"/>
    </source>
</evidence>
<evidence type="ECO:0000256" key="10">
    <source>
        <dbReference type="ARBA" id="ARBA00048988"/>
    </source>
</evidence>